<comment type="caution">
    <text evidence="1">The sequence shown here is derived from an EMBL/GenBank/DDBJ whole genome shotgun (WGS) entry which is preliminary data.</text>
</comment>
<reference evidence="1" key="2">
    <citation type="submission" date="2020-02" db="EMBL/GenBank/DDBJ databases">
        <title>Identification and distribution of gene clusters putatively required for synthesis of sphingolipid metabolism inhibitors in phylogenetically diverse species of the filamentous fungus Fusarium.</title>
        <authorList>
            <person name="Kim H.-S."/>
            <person name="Busman M."/>
            <person name="Brown D.W."/>
            <person name="Divon H."/>
            <person name="Uhlig S."/>
            <person name="Proctor R.H."/>
        </authorList>
    </citation>
    <scope>NUCLEOTIDE SEQUENCE</scope>
    <source>
        <strain evidence="1">NRRL 25174</strain>
    </source>
</reference>
<name>A0A9P5DWW6_9HYPO</name>
<dbReference type="InterPro" id="IPR038883">
    <property type="entry name" value="AN11006-like"/>
</dbReference>
<dbReference type="PANTHER" id="PTHR42085:SF1">
    <property type="entry name" value="F-BOX DOMAIN-CONTAINING PROTEIN"/>
    <property type="match status" value="1"/>
</dbReference>
<evidence type="ECO:0000313" key="1">
    <source>
        <dbReference type="EMBL" id="KAF4338485.1"/>
    </source>
</evidence>
<sequence>MTELLISIKPRVNTSFDLDSSNAKTLSTIEKQNSESSSKSELAMTKEQKRLFLHMPLEIRHQIYDLLLVNRWRERDLSTGIYTYHKSVPLDRFRTRSTMEPAILQTCKQVCHEAAPVLYSRNVFNFADPDFMLDLIHVCGETNRKLIQSLEMDVYPVTRQEVNLWLGLFRFLPEDTPNLKRVVVHWWAASIYNYGLLSLGKHIPFAQGLAGLARMDLDKLTLEGCYAKLWPAYFRDCFGPGVVEAFEDRSPPPEGDDERSKQKYYDFIDNQEMLRKFQAETGLLNLWEKDDQ</sequence>
<dbReference type="Proteomes" id="UP000730481">
    <property type="component" value="Unassembled WGS sequence"/>
</dbReference>
<dbReference type="EMBL" id="PVQB02000341">
    <property type="protein sequence ID" value="KAF4338485.1"/>
    <property type="molecule type" value="Genomic_DNA"/>
</dbReference>
<reference evidence="1" key="1">
    <citation type="journal article" date="2017" name="Mycologia">
        <title>Fusarium algeriense, sp. nov., a novel toxigenic crown rot pathogen of durum wheat from Algeria is nested in the Fusarium burgessii species complex.</title>
        <authorList>
            <person name="Laraba I."/>
            <person name="Keddad A."/>
            <person name="Boureghda H."/>
            <person name="Abdallah N."/>
            <person name="Vaughan M.M."/>
            <person name="Proctor R.H."/>
            <person name="Busman M."/>
            <person name="O'Donnell K."/>
        </authorList>
    </citation>
    <scope>NUCLEOTIDE SEQUENCE</scope>
    <source>
        <strain evidence="1">NRRL 25174</strain>
    </source>
</reference>
<accession>A0A9P5DWW6</accession>
<keyword evidence="2" id="KW-1185">Reference proteome</keyword>
<organism evidence="1 2">
    <name type="scientific">Fusarium beomiforme</name>
    <dbReference type="NCBI Taxonomy" id="44412"/>
    <lineage>
        <taxon>Eukaryota</taxon>
        <taxon>Fungi</taxon>
        <taxon>Dikarya</taxon>
        <taxon>Ascomycota</taxon>
        <taxon>Pezizomycotina</taxon>
        <taxon>Sordariomycetes</taxon>
        <taxon>Hypocreomycetidae</taxon>
        <taxon>Hypocreales</taxon>
        <taxon>Nectriaceae</taxon>
        <taxon>Fusarium</taxon>
        <taxon>Fusarium burgessii species complex</taxon>
    </lineage>
</organism>
<protein>
    <submittedName>
        <fullName evidence="1">Uncharacterized protein</fullName>
    </submittedName>
</protein>
<evidence type="ECO:0000313" key="2">
    <source>
        <dbReference type="Proteomes" id="UP000730481"/>
    </source>
</evidence>
<dbReference type="OrthoDB" id="2951834at2759"/>
<proteinExistence type="predicted"/>
<dbReference type="AlphaFoldDB" id="A0A9P5DWW6"/>
<dbReference type="PANTHER" id="PTHR42085">
    <property type="entry name" value="F-BOX DOMAIN-CONTAINING PROTEIN"/>
    <property type="match status" value="1"/>
</dbReference>
<gene>
    <name evidence="1" type="ORF">FBEOM_7630</name>
</gene>